<feature type="signal peptide" evidence="1">
    <location>
        <begin position="1"/>
        <end position="24"/>
    </location>
</feature>
<gene>
    <name evidence="2" type="ORF">F2Q69_00031882</name>
</gene>
<reference evidence="2" key="1">
    <citation type="submission" date="2019-12" db="EMBL/GenBank/DDBJ databases">
        <title>Genome sequencing and annotation of Brassica cretica.</title>
        <authorList>
            <person name="Studholme D.J."/>
            <person name="Sarris P."/>
        </authorList>
    </citation>
    <scope>NUCLEOTIDE SEQUENCE</scope>
    <source>
        <strain evidence="2">PFS-109/04</strain>
        <tissue evidence="2">Leaf</tissue>
    </source>
</reference>
<sequence>MAKSLHIAMFVSIVMFFTSNSISSQEIDQHSQEAPGDVKISPTSDFDIYVESPHESSFEEADSPAMEYEIKFGHHYTDK</sequence>
<proteinExistence type="predicted"/>
<protein>
    <recommendedName>
        <fullName evidence="4">Phytosulfokine-beta</fullName>
    </recommendedName>
</protein>
<dbReference type="PANTHER" id="PTHR31207:SF28">
    <property type="entry name" value="PROLAMIN-LIKE DOMAIN-CONTAINING PROTEIN"/>
    <property type="match status" value="1"/>
</dbReference>
<name>A0A8S9S1M8_BRACR</name>
<dbReference type="InterPro" id="IPR040220">
    <property type="entry name" value="DD11"/>
</dbReference>
<feature type="chain" id="PRO_5035924424" description="Phytosulfokine-beta" evidence="1">
    <location>
        <begin position="25"/>
        <end position="79"/>
    </location>
</feature>
<evidence type="ECO:0000313" key="2">
    <source>
        <dbReference type="EMBL" id="KAF3587037.1"/>
    </source>
</evidence>
<dbReference type="Proteomes" id="UP000712600">
    <property type="component" value="Unassembled WGS sequence"/>
</dbReference>
<comment type="caution">
    <text evidence="2">The sequence shown here is derived from an EMBL/GenBank/DDBJ whole genome shotgun (WGS) entry which is preliminary data.</text>
</comment>
<dbReference type="PANTHER" id="PTHR31207">
    <property type="entry name" value="ECA1 GAMETOGENESIS FAMILY PROTEIN (DUF784)-RELATED-RELATED"/>
    <property type="match status" value="1"/>
</dbReference>
<evidence type="ECO:0000256" key="1">
    <source>
        <dbReference type="SAM" id="SignalP"/>
    </source>
</evidence>
<evidence type="ECO:0000313" key="3">
    <source>
        <dbReference type="Proteomes" id="UP000712600"/>
    </source>
</evidence>
<evidence type="ECO:0008006" key="4">
    <source>
        <dbReference type="Google" id="ProtNLM"/>
    </source>
</evidence>
<dbReference type="AlphaFoldDB" id="A0A8S9S1M8"/>
<organism evidence="2 3">
    <name type="scientific">Brassica cretica</name>
    <name type="common">Mustard</name>
    <dbReference type="NCBI Taxonomy" id="69181"/>
    <lineage>
        <taxon>Eukaryota</taxon>
        <taxon>Viridiplantae</taxon>
        <taxon>Streptophyta</taxon>
        <taxon>Embryophyta</taxon>
        <taxon>Tracheophyta</taxon>
        <taxon>Spermatophyta</taxon>
        <taxon>Magnoliopsida</taxon>
        <taxon>eudicotyledons</taxon>
        <taxon>Gunneridae</taxon>
        <taxon>Pentapetalae</taxon>
        <taxon>rosids</taxon>
        <taxon>malvids</taxon>
        <taxon>Brassicales</taxon>
        <taxon>Brassicaceae</taxon>
        <taxon>Brassiceae</taxon>
        <taxon>Brassica</taxon>
    </lineage>
</organism>
<keyword evidence="1" id="KW-0732">Signal</keyword>
<dbReference type="EMBL" id="QGKX02000088">
    <property type="protein sequence ID" value="KAF3587037.1"/>
    <property type="molecule type" value="Genomic_DNA"/>
</dbReference>
<accession>A0A8S9S1M8</accession>